<dbReference type="SUPFAM" id="SSF46955">
    <property type="entry name" value="Putative DNA-binding domain"/>
    <property type="match status" value="1"/>
</dbReference>
<feature type="domain" description="HTH merR-type" evidence="2">
    <location>
        <begin position="1"/>
        <end position="71"/>
    </location>
</feature>
<evidence type="ECO:0000313" key="4">
    <source>
        <dbReference type="Proteomes" id="UP000613113"/>
    </source>
</evidence>
<organism evidence="3 4">
    <name type="scientific">Undibacterium griseum</name>
    <dbReference type="NCBI Taxonomy" id="2762295"/>
    <lineage>
        <taxon>Bacteria</taxon>
        <taxon>Pseudomonadati</taxon>
        <taxon>Pseudomonadota</taxon>
        <taxon>Betaproteobacteria</taxon>
        <taxon>Burkholderiales</taxon>
        <taxon>Oxalobacteraceae</taxon>
        <taxon>Undibacterium</taxon>
    </lineage>
</organism>
<protein>
    <submittedName>
        <fullName evidence="3">MerR family transcriptional regulator</fullName>
    </submittedName>
</protein>
<keyword evidence="1" id="KW-0238">DNA-binding</keyword>
<keyword evidence="4" id="KW-1185">Reference proteome</keyword>
<dbReference type="InterPro" id="IPR000551">
    <property type="entry name" value="MerR-type_HTH_dom"/>
</dbReference>
<dbReference type="Pfam" id="PF13411">
    <property type="entry name" value="MerR_1"/>
    <property type="match status" value="1"/>
</dbReference>
<gene>
    <name evidence="3" type="ORF">H8K27_13805</name>
</gene>
<comment type="caution">
    <text evidence="3">The sequence shown here is derived from an EMBL/GenBank/DDBJ whole genome shotgun (WGS) entry which is preliminary data.</text>
</comment>
<dbReference type="PANTHER" id="PTHR30204:SF90">
    <property type="entry name" value="HTH-TYPE TRANSCRIPTIONAL ACTIVATOR MTA"/>
    <property type="match status" value="1"/>
</dbReference>
<dbReference type="PROSITE" id="PS50937">
    <property type="entry name" value="HTH_MERR_2"/>
    <property type="match status" value="1"/>
</dbReference>
<evidence type="ECO:0000313" key="3">
    <source>
        <dbReference type="EMBL" id="MBC3886210.1"/>
    </source>
</evidence>
<dbReference type="PRINTS" id="PR00040">
    <property type="entry name" value="HTHMERR"/>
</dbReference>
<name>A0ABR6YR07_9BURK</name>
<dbReference type="InterPro" id="IPR009061">
    <property type="entry name" value="DNA-bd_dom_put_sf"/>
</dbReference>
<sequence length="350" mass="40452">MRLKIGELAKRAGLTVRTLHHYDSIGLLRPTARSDAGYRLYNREDITRLFRIQTLRRLHLPLAEIATLIDREPTGLQALISEQLEILDQQIKKQQLLQQRLQTLHHLLEADEQLPLDDWLLALEMYSVADRYFTSEELHWLRSGQQKQLLDQAIRPLIAEAHALMERQLPASDPAAQDLAVRWISAMNNAMPNMPRYLLHLSRLHRNEPGIQALTGVDGELMDYISMASIEVRYGIYHRYLTEKELRFFKTSSFQNADAWNTLFSDIREKMLAGIPAVNDEMQPLFLQWRSLFLDAWGNDMQVVQKVRDIHRQETGVLLGGGLSDGLMRYAREGLMHLEAQLRQAAAKEE</sequence>
<dbReference type="PANTHER" id="PTHR30204">
    <property type="entry name" value="REDOX-CYCLING DRUG-SENSING TRANSCRIPTIONAL ACTIVATOR SOXR"/>
    <property type="match status" value="1"/>
</dbReference>
<accession>A0ABR6YR07</accession>
<reference evidence="3 4" key="1">
    <citation type="submission" date="2020-08" db="EMBL/GenBank/DDBJ databases">
        <title>Novel species isolated from subtropical streams in China.</title>
        <authorList>
            <person name="Lu H."/>
        </authorList>
    </citation>
    <scope>NUCLEOTIDE SEQUENCE [LARGE SCALE GENOMIC DNA]</scope>
    <source>
        <strain evidence="3 4">FT31W</strain>
    </source>
</reference>
<dbReference type="Proteomes" id="UP000613113">
    <property type="component" value="Unassembled WGS sequence"/>
</dbReference>
<dbReference type="InterPro" id="IPR047057">
    <property type="entry name" value="MerR_fam"/>
</dbReference>
<dbReference type="PROSITE" id="PS00552">
    <property type="entry name" value="HTH_MERR_1"/>
    <property type="match status" value="1"/>
</dbReference>
<evidence type="ECO:0000256" key="1">
    <source>
        <dbReference type="ARBA" id="ARBA00023125"/>
    </source>
</evidence>
<dbReference type="Gene3D" id="1.10.1660.10">
    <property type="match status" value="1"/>
</dbReference>
<dbReference type="SMART" id="SM00422">
    <property type="entry name" value="HTH_MERR"/>
    <property type="match status" value="1"/>
</dbReference>
<proteinExistence type="predicted"/>
<evidence type="ECO:0000259" key="2">
    <source>
        <dbReference type="PROSITE" id="PS50937"/>
    </source>
</evidence>
<dbReference type="EMBL" id="JACOGC010000005">
    <property type="protein sequence ID" value="MBC3886210.1"/>
    <property type="molecule type" value="Genomic_DNA"/>
</dbReference>
<dbReference type="RefSeq" id="WP_186863747.1">
    <property type="nucleotide sequence ID" value="NZ_JACOGC010000005.1"/>
</dbReference>